<reference evidence="1" key="1">
    <citation type="journal article" date="2020" name="New Phytol.">
        <title>Comparative genomics reveals dynamic genome evolution in host specialist ectomycorrhizal fungi.</title>
        <authorList>
            <person name="Lofgren L.A."/>
            <person name="Nguyen N.H."/>
            <person name="Vilgalys R."/>
            <person name="Ruytinx J."/>
            <person name="Liao H.L."/>
            <person name="Branco S."/>
            <person name="Kuo A."/>
            <person name="LaButti K."/>
            <person name="Lipzen A."/>
            <person name="Andreopoulos W."/>
            <person name="Pangilinan J."/>
            <person name="Riley R."/>
            <person name="Hundley H."/>
            <person name="Na H."/>
            <person name="Barry K."/>
            <person name="Grigoriev I.V."/>
            <person name="Stajich J.E."/>
            <person name="Kennedy P.G."/>
        </authorList>
    </citation>
    <scope>NUCLEOTIDE SEQUENCE</scope>
    <source>
        <strain evidence="1">MN1</strain>
    </source>
</reference>
<organism evidence="1 2">
    <name type="scientific">Suillus subaureus</name>
    <dbReference type="NCBI Taxonomy" id="48587"/>
    <lineage>
        <taxon>Eukaryota</taxon>
        <taxon>Fungi</taxon>
        <taxon>Dikarya</taxon>
        <taxon>Basidiomycota</taxon>
        <taxon>Agaricomycotina</taxon>
        <taxon>Agaricomycetes</taxon>
        <taxon>Agaricomycetidae</taxon>
        <taxon>Boletales</taxon>
        <taxon>Suillineae</taxon>
        <taxon>Suillaceae</taxon>
        <taxon>Suillus</taxon>
    </lineage>
</organism>
<gene>
    <name evidence="1" type="ORF">BJ212DRAFT_1268113</name>
</gene>
<proteinExistence type="predicted"/>
<name>A0A9P7EEE4_9AGAM</name>
<protein>
    <submittedName>
        <fullName evidence="1">Uncharacterized protein</fullName>
    </submittedName>
</protein>
<dbReference type="GeneID" id="64624723"/>
<dbReference type="AlphaFoldDB" id="A0A9P7EEE4"/>
<accession>A0A9P7EEE4</accession>
<dbReference type="RefSeq" id="XP_041194940.1">
    <property type="nucleotide sequence ID" value="XM_041330706.1"/>
</dbReference>
<sequence length="191" mass="22199">MAPSSDSESIAHVVDETHHLKLGDGTEVSFVVSDVPDPVAIMFKQDIPCLNAMWDDTSPYWGKESVLMIKGHPIPIVYWPYVYRYGKYGQWQGTKSQWTGWRDIVSQYRQSTPEDFWKEFSVNGCAMKFTRIVDELCRQCNISNDDMITWVRKEFGDAFDSLFSYHKGDEVHVMRNKSAIVCHYQQLKKLQ</sequence>
<evidence type="ECO:0000313" key="1">
    <source>
        <dbReference type="EMBL" id="KAG1819263.1"/>
    </source>
</evidence>
<dbReference type="Proteomes" id="UP000807769">
    <property type="component" value="Unassembled WGS sequence"/>
</dbReference>
<evidence type="ECO:0000313" key="2">
    <source>
        <dbReference type="Proteomes" id="UP000807769"/>
    </source>
</evidence>
<dbReference type="EMBL" id="JABBWG010000010">
    <property type="protein sequence ID" value="KAG1819263.1"/>
    <property type="molecule type" value="Genomic_DNA"/>
</dbReference>
<dbReference type="OrthoDB" id="3174701at2759"/>
<keyword evidence="2" id="KW-1185">Reference proteome</keyword>
<comment type="caution">
    <text evidence="1">The sequence shown here is derived from an EMBL/GenBank/DDBJ whole genome shotgun (WGS) entry which is preliminary data.</text>
</comment>